<evidence type="ECO:0000259" key="2">
    <source>
        <dbReference type="Pfam" id="PF02728"/>
    </source>
</evidence>
<dbReference type="EMBL" id="JBCNJP010000009">
    <property type="protein sequence ID" value="KAK9073369.1"/>
    <property type="molecule type" value="Genomic_DNA"/>
</dbReference>
<gene>
    <name evidence="3" type="ORF">SSX86_007693</name>
</gene>
<protein>
    <recommendedName>
        <fullName evidence="1">Amine oxidase</fullName>
        <ecNumber evidence="1">1.4.3.-</ecNumber>
    </recommendedName>
</protein>
<feature type="domain" description="Copper amine oxidase N3-terminal" evidence="2">
    <location>
        <begin position="68"/>
        <end position="142"/>
    </location>
</feature>
<dbReference type="GO" id="GO:0005507">
    <property type="term" value="F:copper ion binding"/>
    <property type="evidence" value="ECO:0007669"/>
    <property type="project" value="InterPro"/>
</dbReference>
<proteinExistence type="inferred from homology"/>
<evidence type="ECO:0000256" key="1">
    <source>
        <dbReference type="RuleBase" id="RU000672"/>
    </source>
</evidence>
<dbReference type="PANTHER" id="PTHR10638:SF18">
    <property type="entry name" value="AMINE OXIDASE [COPPER-CONTAINING] ZETA, PEROXISOMAL"/>
    <property type="match status" value="1"/>
</dbReference>
<evidence type="ECO:0000313" key="3">
    <source>
        <dbReference type="EMBL" id="KAK9073369.1"/>
    </source>
</evidence>
<comment type="cofactor">
    <cofactor evidence="1">
        <name>Cu cation</name>
        <dbReference type="ChEBI" id="CHEBI:23378"/>
    </cofactor>
    <text evidence="1">Contains 1 topaquinone per subunit.</text>
</comment>
<dbReference type="AlphaFoldDB" id="A0AAP0DEC2"/>
<dbReference type="GO" id="GO:0008131">
    <property type="term" value="F:primary methylamine oxidase activity"/>
    <property type="evidence" value="ECO:0007669"/>
    <property type="project" value="InterPro"/>
</dbReference>
<dbReference type="GO" id="GO:0048038">
    <property type="term" value="F:quinone binding"/>
    <property type="evidence" value="ECO:0007669"/>
    <property type="project" value="InterPro"/>
</dbReference>
<dbReference type="Proteomes" id="UP001408789">
    <property type="component" value="Unassembled WGS sequence"/>
</dbReference>
<dbReference type="Pfam" id="PF02728">
    <property type="entry name" value="Cu_amine_oxidN3"/>
    <property type="match status" value="1"/>
</dbReference>
<dbReference type="GO" id="GO:0009308">
    <property type="term" value="P:amine metabolic process"/>
    <property type="evidence" value="ECO:0007669"/>
    <property type="project" value="UniProtKB-UniRule"/>
</dbReference>
<dbReference type="PANTHER" id="PTHR10638">
    <property type="entry name" value="COPPER AMINE OXIDASE"/>
    <property type="match status" value="1"/>
</dbReference>
<comment type="PTM">
    <text evidence="1">Topaquinone (TPQ) is generated by copper-dependent autoxidation of a specific tyrosyl residue.</text>
</comment>
<sequence>MWTSPKKKSFHPFFPVEYATTIDADFLQFCASHAIFSVEDFLVHDVFVFVASAEKLSYSDRLKQDAVEYAECEAVVKKRGIDDMDLLMVDAWCVGYHSKADAPSRRLAKPLIFCRTESDSPMENGYARPVEGISVLVDMQNMIEEFKKFASEGIEWEQQETITLFTADGLVQIGGLMVPKRVSSSRVQEAMTVGFESMESKVSWYRSGAFQKEIQLIQNV</sequence>
<organism evidence="3 4">
    <name type="scientific">Deinandra increscens subsp. villosa</name>
    <dbReference type="NCBI Taxonomy" id="3103831"/>
    <lineage>
        <taxon>Eukaryota</taxon>
        <taxon>Viridiplantae</taxon>
        <taxon>Streptophyta</taxon>
        <taxon>Embryophyta</taxon>
        <taxon>Tracheophyta</taxon>
        <taxon>Spermatophyta</taxon>
        <taxon>Magnoliopsida</taxon>
        <taxon>eudicotyledons</taxon>
        <taxon>Gunneridae</taxon>
        <taxon>Pentapetalae</taxon>
        <taxon>asterids</taxon>
        <taxon>campanulids</taxon>
        <taxon>Asterales</taxon>
        <taxon>Asteraceae</taxon>
        <taxon>Asteroideae</taxon>
        <taxon>Heliantheae alliance</taxon>
        <taxon>Madieae</taxon>
        <taxon>Madiinae</taxon>
        <taxon>Deinandra</taxon>
    </lineage>
</organism>
<dbReference type="SUPFAM" id="SSF54416">
    <property type="entry name" value="Amine oxidase N-terminal region"/>
    <property type="match status" value="1"/>
</dbReference>
<keyword evidence="1" id="KW-0186">Copper</keyword>
<evidence type="ECO:0000313" key="4">
    <source>
        <dbReference type="Proteomes" id="UP001408789"/>
    </source>
</evidence>
<keyword evidence="4" id="KW-1185">Reference proteome</keyword>
<dbReference type="EC" id="1.4.3.-" evidence="1"/>
<keyword evidence="1" id="KW-0479">Metal-binding</keyword>
<dbReference type="InterPro" id="IPR000269">
    <property type="entry name" value="Cu_amine_oxidase"/>
</dbReference>
<comment type="similarity">
    <text evidence="1">Belongs to the copper/topaquinone oxidase family.</text>
</comment>
<comment type="caution">
    <text evidence="3">The sequence shown here is derived from an EMBL/GenBank/DDBJ whole genome shotgun (WGS) entry which is preliminary data.</text>
</comment>
<name>A0AAP0DEC2_9ASTR</name>
<reference evidence="3 4" key="1">
    <citation type="submission" date="2024-04" db="EMBL/GenBank/DDBJ databases">
        <title>The reference genome of an endangered Asteraceae, Deinandra increscens subsp. villosa, native to the Central Coast of California.</title>
        <authorList>
            <person name="Guilliams M."/>
            <person name="Hasenstab-Lehman K."/>
            <person name="Meyer R."/>
            <person name="Mcevoy S."/>
        </authorList>
    </citation>
    <scope>NUCLEOTIDE SEQUENCE [LARGE SCALE GENOMIC DNA]</scope>
    <source>
        <tissue evidence="3">Leaf</tissue>
    </source>
</reference>
<keyword evidence="1" id="KW-0801">TPQ</keyword>
<dbReference type="FunFam" id="3.10.450.40:FF:000002">
    <property type="entry name" value="Amine oxidase"/>
    <property type="match status" value="1"/>
</dbReference>
<dbReference type="InterPro" id="IPR015802">
    <property type="entry name" value="Cu_amine_oxidase_N3"/>
</dbReference>
<dbReference type="InterPro" id="IPR016182">
    <property type="entry name" value="Cu_amine_oxidase_N-reg"/>
</dbReference>
<accession>A0AAP0DEC2</accession>
<dbReference type="Gene3D" id="3.10.450.40">
    <property type="match status" value="1"/>
</dbReference>
<keyword evidence="1" id="KW-0560">Oxidoreductase</keyword>